<keyword evidence="2" id="KW-0689">Ribosomal protein</keyword>
<organism evidence="6 7">
    <name type="scientific">Wickerhamomyces anomalus (strain ATCC 58044 / CBS 1984 / NCYC 433 / NRRL Y-366-8)</name>
    <name type="common">Yeast</name>
    <name type="synonym">Hansenula anomala</name>
    <dbReference type="NCBI Taxonomy" id="683960"/>
    <lineage>
        <taxon>Eukaryota</taxon>
        <taxon>Fungi</taxon>
        <taxon>Dikarya</taxon>
        <taxon>Ascomycota</taxon>
        <taxon>Saccharomycotina</taxon>
        <taxon>Saccharomycetes</taxon>
        <taxon>Phaffomycetales</taxon>
        <taxon>Wickerhamomycetaceae</taxon>
        <taxon>Wickerhamomyces</taxon>
    </lineage>
</organism>
<evidence type="ECO:0000256" key="4">
    <source>
        <dbReference type="ARBA" id="ARBA00040565"/>
    </source>
</evidence>
<proteinExistence type="inferred from homology"/>
<keyword evidence="3" id="KW-0687">Ribonucleoprotein</keyword>
<evidence type="ECO:0000256" key="1">
    <source>
        <dbReference type="ARBA" id="ARBA00010528"/>
    </source>
</evidence>
<keyword evidence="7" id="KW-1185">Reference proteome</keyword>
<dbReference type="GO" id="GO:0005762">
    <property type="term" value="C:mitochondrial large ribosomal subunit"/>
    <property type="evidence" value="ECO:0007669"/>
    <property type="project" value="EnsemblFungi"/>
</dbReference>
<dbReference type="PANTHER" id="PTHR10746:SF6">
    <property type="entry name" value="LARGE RIBOSOMAL SUBUNIT PROTEIN UL4M"/>
    <property type="match status" value="1"/>
</dbReference>
<dbReference type="GeneID" id="30202136"/>
<dbReference type="GO" id="GO:0006412">
    <property type="term" value="P:translation"/>
    <property type="evidence" value="ECO:0007669"/>
    <property type="project" value="InterPro"/>
</dbReference>
<sequence length="252" mass="28328">MFVKQNSILMNPIKQQIAKLATVATNTIKEHAQEPPKYVLSSLRSFPSLKPTTFQPIPSSLLNTPIRRDLLWKAVIFDADNARVGSSNPKARNQMGYSNKKLAPQKGTGNARVGDRGSPTRHDGGVALARNAPNFHQTELPTKVYNKAVRIALSDAYRNGKIFLIKDDELDLPTNDDIAIKMFLRKFEISNKKLLFITNGLKENLLKATEFNSKKIDVAEKEGVKVKDLLKADKIFIELKSLQYFQDIYGEN</sequence>
<protein>
    <recommendedName>
        <fullName evidence="4">Large ribosomal subunit protein uL4m</fullName>
    </recommendedName>
</protein>
<dbReference type="InterPro" id="IPR002136">
    <property type="entry name" value="Ribosomal_uL4"/>
</dbReference>
<dbReference type="OrthoDB" id="275876at2759"/>
<dbReference type="InterPro" id="IPR013005">
    <property type="entry name" value="Ribosomal_uL4-like"/>
</dbReference>
<accession>A0A1E3P089</accession>
<evidence type="ECO:0000256" key="2">
    <source>
        <dbReference type="ARBA" id="ARBA00022980"/>
    </source>
</evidence>
<dbReference type="EMBL" id="KV454211">
    <property type="protein sequence ID" value="ODQ58881.1"/>
    <property type="molecule type" value="Genomic_DNA"/>
</dbReference>
<comment type="similarity">
    <text evidence="1">Belongs to the universal ribosomal protein uL4 family.</text>
</comment>
<feature type="region of interest" description="Disordered" evidence="5">
    <location>
        <begin position="100"/>
        <end position="120"/>
    </location>
</feature>
<evidence type="ECO:0000313" key="6">
    <source>
        <dbReference type="EMBL" id="ODQ58881.1"/>
    </source>
</evidence>
<dbReference type="STRING" id="683960.A0A1E3P089"/>
<evidence type="ECO:0000313" key="7">
    <source>
        <dbReference type="Proteomes" id="UP000094112"/>
    </source>
</evidence>
<dbReference type="Gene3D" id="3.40.1370.10">
    <property type="match status" value="1"/>
</dbReference>
<dbReference type="PANTHER" id="PTHR10746">
    <property type="entry name" value="50S RIBOSOMAL PROTEIN L4"/>
    <property type="match status" value="1"/>
</dbReference>
<evidence type="ECO:0000256" key="5">
    <source>
        <dbReference type="SAM" id="MobiDB-lite"/>
    </source>
</evidence>
<reference evidence="6 7" key="1">
    <citation type="journal article" date="2016" name="Proc. Natl. Acad. Sci. U.S.A.">
        <title>Comparative genomics of biotechnologically important yeasts.</title>
        <authorList>
            <person name="Riley R."/>
            <person name="Haridas S."/>
            <person name="Wolfe K.H."/>
            <person name="Lopes M.R."/>
            <person name="Hittinger C.T."/>
            <person name="Goeker M."/>
            <person name="Salamov A.A."/>
            <person name="Wisecaver J.H."/>
            <person name="Long T.M."/>
            <person name="Calvey C.H."/>
            <person name="Aerts A.L."/>
            <person name="Barry K.W."/>
            <person name="Choi C."/>
            <person name="Clum A."/>
            <person name="Coughlan A.Y."/>
            <person name="Deshpande S."/>
            <person name="Douglass A.P."/>
            <person name="Hanson S.J."/>
            <person name="Klenk H.-P."/>
            <person name="LaButti K.M."/>
            <person name="Lapidus A."/>
            <person name="Lindquist E.A."/>
            <person name="Lipzen A.M."/>
            <person name="Meier-Kolthoff J.P."/>
            <person name="Ohm R.A."/>
            <person name="Otillar R.P."/>
            <person name="Pangilinan J.L."/>
            <person name="Peng Y."/>
            <person name="Rokas A."/>
            <person name="Rosa C.A."/>
            <person name="Scheuner C."/>
            <person name="Sibirny A.A."/>
            <person name="Slot J.C."/>
            <person name="Stielow J.B."/>
            <person name="Sun H."/>
            <person name="Kurtzman C.P."/>
            <person name="Blackwell M."/>
            <person name="Grigoriev I.V."/>
            <person name="Jeffries T.W."/>
        </authorList>
    </citation>
    <scope>NUCLEOTIDE SEQUENCE [LARGE SCALE GENOMIC DNA]</scope>
    <source>
        <strain evidence="7">ATCC 58044 / CBS 1984 / NCYC 433 / NRRL Y-366-8</strain>
    </source>
</reference>
<dbReference type="InterPro" id="IPR023574">
    <property type="entry name" value="Ribosomal_uL4_dom_sf"/>
</dbReference>
<dbReference type="AlphaFoldDB" id="A0A1E3P089"/>
<dbReference type="RefSeq" id="XP_019038088.1">
    <property type="nucleotide sequence ID" value="XM_019184890.1"/>
</dbReference>
<dbReference type="Pfam" id="PF00573">
    <property type="entry name" value="Ribosomal_L4"/>
    <property type="match status" value="1"/>
</dbReference>
<dbReference type="SUPFAM" id="SSF52166">
    <property type="entry name" value="Ribosomal protein L4"/>
    <property type="match status" value="1"/>
</dbReference>
<dbReference type="GO" id="GO:0003735">
    <property type="term" value="F:structural constituent of ribosome"/>
    <property type="evidence" value="ECO:0007669"/>
    <property type="project" value="EnsemblFungi"/>
</dbReference>
<dbReference type="Proteomes" id="UP000094112">
    <property type="component" value="Unassembled WGS sequence"/>
</dbReference>
<name>A0A1E3P089_WICAA</name>
<gene>
    <name evidence="6" type="ORF">WICANDRAFT_79429</name>
</gene>
<evidence type="ECO:0000256" key="3">
    <source>
        <dbReference type="ARBA" id="ARBA00023274"/>
    </source>
</evidence>